<sequence length="538" mass="59974">MVRHASPPSLDTSLAAQNWKVEKLIESVAQGRLTTPFFQRPLKWDDEDRVALFDSILRGYPIGTLLLRRRRADGEPARLGSLELPGPEEGDVLEIVDGQQRVHTLAAAALLHDDTDLRPVYYDLHQKKFMVVPRGRKELPSHWLLVATAIDSAKLVDWLVDANLPKKERALAIAVGKRLREYDVPSYILEADDDAVAREVFRRTNRQGHSLLESEVFDALFADRGAQSPLSLAGIVRAIAKSGFGELEAETVRRALLVILGKDPLRATASDVDKSAVKKALPRVRVALQRAVAMMTEAGFPHARLVPYSLTFVMLAAFFERFPELEDRTRILLRRWIWRGALNALHRGDVAPIRAALRTIRNEPESRAAAELARQVAHQRAIVTGEGVREAARLNYAATRILCAAMFRLNPVDVRDETPVHVADAFRGENDPFVLLFPRSRSPLASSLANRLLHPTIEHTELMAYLAEAPRSVWKSHALNESILDAISRGQDEEALERRAQLLSKKIDKLLDAQAEWGQSDRPSIDALIATADSGASE</sequence>
<dbReference type="AlphaFoldDB" id="A0A150P5L1"/>
<feature type="domain" description="GmrSD restriction endonucleases N-terminal" evidence="1">
    <location>
        <begin position="21"/>
        <end position="221"/>
    </location>
</feature>
<dbReference type="Proteomes" id="UP000075604">
    <property type="component" value="Unassembled WGS sequence"/>
</dbReference>
<dbReference type="Pfam" id="PF03235">
    <property type="entry name" value="GmrSD_N"/>
    <property type="match status" value="1"/>
</dbReference>
<dbReference type="EMBL" id="JELX01003973">
    <property type="protein sequence ID" value="KYF50788.1"/>
    <property type="molecule type" value="Genomic_DNA"/>
</dbReference>
<evidence type="ECO:0000313" key="3">
    <source>
        <dbReference type="Proteomes" id="UP000075604"/>
    </source>
</evidence>
<evidence type="ECO:0000259" key="1">
    <source>
        <dbReference type="Pfam" id="PF03235"/>
    </source>
</evidence>
<dbReference type="PANTHER" id="PTHR37292:SF2">
    <property type="entry name" value="DUF262 DOMAIN-CONTAINING PROTEIN"/>
    <property type="match status" value="1"/>
</dbReference>
<name>A0A150P5L1_SORCE</name>
<reference evidence="2 3" key="1">
    <citation type="submission" date="2014-02" db="EMBL/GenBank/DDBJ databases">
        <title>The small core and large imbalanced accessory genome model reveals a collaborative survival strategy of Sorangium cellulosum strains in nature.</title>
        <authorList>
            <person name="Han K."/>
            <person name="Peng R."/>
            <person name="Blom J."/>
            <person name="Li Y.-Z."/>
        </authorList>
    </citation>
    <scope>NUCLEOTIDE SEQUENCE [LARGE SCALE GENOMIC DNA]</scope>
    <source>
        <strain evidence="2 3">So0157-18</strain>
    </source>
</reference>
<accession>A0A150P5L1</accession>
<dbReference type="PANTHER" id="PTHR37292">
    <property type="entry name" value="VNG6097C"/>
    <property type="match status" value="1"/>
</dbReference>
<organism evidence="2 3">
    <name type="scientific">Sorangium cellulosum</name>
    <name type="common">Polyangium cellulosum</name>
    <dbReference type="NCBI Taxonomy" id="56"/>
    <lineage>
        <taxon>Bacteria</taxon>
        <taxon>Pseudomonadati</taxon>
        <taxon>Myxococcota</taxon>
        <taxon>Polyangia</taxon>
        <taxon>Polyangiales</taxon>
        <taxon>Polyangiaceae</taxon>
        <taxon>Sorangium</taxon>
    </lineage>
</organism>
<proteinExistence type="predicted"/>
<gene>
    <name evidence="2" type="ORF">BE04_34875</name>
</gene>
<comment type="caution">
    <text evidence="2">The sequence shown here is derived from an EMBL/GenBank/DDBJ whole genome shotgun (WGS) entry which is preliminary data.</text>
</comment>
<protein>
    <recommendedName>
        <fullName evidence="1">GmrSD restriction endonucleases N-terminal domain-containing protein</fullName>
    </recommendedName>
</protein>
<dbReference type="InterPro" id="IPR004919">
    <property type="entry name" value="GmrSD_N"/>
</dbReference>
<evidence type="ECO:0000313" key="2">
    <source>
        <dbReference type="EMBL" id="KYF50788.1"/>
    </source>
</evidence>